<evidence type="ECO:0000313" key="7">
    <source>
        <dbReference type="EMBL" id="KIW21432.1"/>
    </source>
</evidence>
<feature type="transmembrane region" description="Helical" evidence="6">
    <location>
        <begin position="233"/>
        <end position="258"/>
    </location>
</feature>
<dbReference type="PANTHER" id="PTHR31123">
    <property type="entry name" value="ACCUMULATION OF DYADS PROTEIN 2-RELATED"/>
    <property type="match status" value="1"/>
</dbReference>
<name>A0A0D2A9J7_9EURO</name>
<dbReference type="VEuPathDB" id="FungiDB:PV08_02012"/>
<feature type="transmembrane region" description="Helical" evidence="6">
    <location>
        <begin position="95"/>
        <end position="117"/>
    </location>
</feature>
<protein>
    <recommendedName>
        <fullName evidence="9">GPR1/FUN34/YaaH-class plasma membrane protein</fullName>
    </recommendedName>
</protein>
<dbReference type="InterPro" id="IPR000791">
    <property type="entry name" value="Gpr1/Fun34/SatP-like"/>
</dbReference>
<dbReference type="OrthoDB" id="3648309at2759"/>
<feature type="transmembrane region" description="Helical" evidence="6">
    <location>
        <begin position="124"/>
        <end position="145"/>
    </location>
</feature>
<organism evidence="7 8">
    <name type="scientific">Exophiala spinifera</name>
    <dbReference type="NCBI Taxonomy" id="91928"/>
    <lineage>
        <taxon>Eukaryota</taxon>
        <taxon>Fungi</taxon>
        <taxon>Dikarya</taxon>
        <taxon>Ascomycota</taxon>
        <taxon>Pezizomycotina</taxon>
        <taxon>Eurotiomycetes</taxon>
        <taxon>Chaetothyriomycetidae</taxon>
        <taxon>Chaetothyriales</taxon>
        <taxon>Herpotrichiellaceae</taxon>
        <taxon>Exophiala</taxon>
    </lineage>
</organism>
<feature type="transmembrane region" description="Helical" evidence="6">
    <location>
        <begin position="197"/>
        <end position="221"/>
    </location>
</feature>
<comment type="subcellular location">
    <subcellularLocation>
        <location evidence="1">Membrane</location>
        <topology evidence="1">Multi-pass membrane protein</topology>
    </subcellularLocation>
</comment>
<evidence type="ECO:0000256" key="4">
    <source>
        <dbReference type="ARBA" id="ARBA00022989"/>
    </source>
</evidence>
<evidence type="ECO:0000256" key="6">
    <source>
        <dbReference type="SAM" id="Phobius"/>
    </source>
</evidence>
<comment type="similarity">
    <text evidence="2">Belongs to the acetate uptake transporter (AceTr) (TC 2.A.96) family.</text>
</comment>
<dbReference type="GO" id="GO:0005886">
    <property type="term" value="C:plasma membrane"/>
    <property type="evidence" value="ECO:0007669"/>
    <property type="project" value="TreeGrafter"/>
</dbReference>
<accession>A0A0D2A9J7</accession>
<dbReference type="InterPro" id="IPR051633">
    <property type="entry name" value="AceTr"/>
</dbReference>
<reference evidence="7 8" key="1">
    <citation type="submission" date="2015-01" db="EMBL/GenBank/DDBJ databases">
        <title>The Genome Sequence of Exophiala spinifera CBS89968.</title>
        <authorList>
            <consortium name="The Broad Institute Genomics Platform"/>
            <person name="Cuomo C."/>
            <person name="de Hoog S."/>
            <person name="Gorbushina A."/>
            <person name="Stielow B."/>
            <person name="Teixiera M."/>
            <person name="Abouelleil A."/>
            <person name="Chapman S.B."/>
            <person name="Priest M."/>
            <person name="Young S.K."/>
            <person name="Wortman J."/>
            <person name="Nusbaum C."/>
            <person name="Birren B."/>
        </authorList>
    </citation>
    <scope>NUCLEOTIDE SEQUENCE [LARGE SCALE GENOMIC DNA]</scope>
    <source>
        <strain evidence="7 8">CBS 89968</strain>
    </source>
</reference>
<evidence type="ECO:0000256" key="3">
    <source>
        <dbReference type="ARBA" id="ARBA00022692"/>
    </source>
</evidence>
<evidence type="ECO:0000313" key="8">
    <source>
        <dbReference type="Proteomes" id="UP000053328"/>
    </source>
</evidence>
<gene>
    <name evidence="7" type="ORF">PV08_02012</name>
</gene>
<keyword evidence="8" id="KW-1185">Reference proteome</keyword>
<evidence type="ECO:0008006" key="9">
    <source>
        <dbReference type="Google" id="ProtNLM"/>
    </source>
</evidence>
<dbReference type="EMBL" id="KN847492">
    <property type="protein sequence ID" value="KIW21432.1"/>
    <property type="molecule type" value="Genomic_DNA"/>
</dbReference>
<dbReference type="GeneID" id="27329095"/>
<dbReference type="PANTHER" id="PTHR31123:SF4">
    <property type="entry name" value="PROTEIN ALCS"/>
    <property type="match status" value="1"/>
</dbReference>
<evidence type="ECO:0000256" key="2">
    <source>
        <dbReference type="ARBA" id="ARBA00005587"/>
    </source>
</evidence>
<dbReference type="STRING" id="91928.A0A0D2A9J7"/>
<dbReference type="GO" id="GO:0015123">
    <property type="term" value="F:acetate transmembrane transporter activity"/>
    <property type="evidence" value="ECO:0007669"/>
    <property type="project" value="TreeGrafter"/>
</dbReference>
<sequence>MSEFKYDESVSATTEAKANGIDHSRDDPLRRLRTADTVTMSPELFEKLYLSPQNAVKGDLRGTFGNPTPICLAGFLLSATPLSMVLLGWQGAGGLAAADVGAFVFFGGVLEIIGALLEWVLGNTFTAVVFCTFGGFFLTFASVLIPDFGAYSMYSTDASNPAEGLAQPAFFATFAVFLVAMAILTVVYCIASLRTNVIFFIIFLMLIPTFGCLASSFFALAQGRAADAQKYQHAGAGLLFAISLLGWYIFLALVLLAVDFPLALPVGDLSTVVKGASARAKVMDAEKGDA</sequence>
<feature type="transmembrane region" description="Helical" evidence="6">
    <location>
        <begin position="165"/>
        <end position="190"/>
    </location>
</feature>
<feature type="transmembrane region" description="Helical" evidence="6">
    <location>
        <begin position="70"/>
        <end position="89"/>
    </location>
</feature>
<dbReference type="RefSeq" id="XP_016241648.1">
    <property type="nucleotide sequence ID" value="XM_016376372.1"/>
</dbReference>
<dbReference type="Proteomes" id="UP000053328">
    <property type="component" value="Unassembled WGS sequence"/>
</dbReference>
<keyword evidence="4 6" id="KW-1133">Transmembrane helix</keyword>
<evidence type="ECO:0000256" key="5">
    <source>
        <dbReference type="ARBA" id="ARBA00023136"/>
    </source>
</evidence>
<keyword evidence="5 6" id="KW-0472">Membrane</keyword>
<dbReference type="Pfam" id="PF01184">
    <property type="entry name" value="Gpr1_Fun34_YaaH"/>
    <property type="match status" value="1"/>
</dbReference>
<dbReference type="AlphaFoldDB" id="A0A0D2A9J7"/>
<evidence type="ECO:0000256" key="1">
    <source>
        <dbReference type="ARBA" id="ARBA00004141"/>
    </source>
</evidence>
<dbReference type="HOGENOM" id="CLU_051062_4_0_1"/>
<keyword evidence="3 6" id="KW-0812">Transmembrane</keyword>
<proteinExistence type="inferred from homology"/>